<keyword evidence="3" id="KW-0479">Metal-binding</keyword>
<dbReference type="AlphaFoldDB" id="A0A6N6W2B2"/>
<dbReference type="CDD" id="cd06185">
    <property type="entry name" value="PDR_like"/>
    <property type="match status" value="1"/>
</dbReference>
<evidence type="ECO:0000256" key="5">
    <source>
        <dbReference type="ARBA" id="ARBA00023004"/>
    </source>
</evidence>
<evidence type="ECO:0000256" key="6">
    <source>
        <dbReference type="ARBA" id="ARBA00023014"/>
    </source>
</evidence>
<dbReference type="InterPro" id="IPR001433">
    <property type="entry name" value="OxRdtase_FAD/NAD-bd"/>
</dbReference>
<dbReference type="SUPFAM" id="SSF54292">
    <property type="entry name" value="2Fe-2S ferredoxin-like"/>
    <property type="match status" value="1"/>
</dbReference>
<feature type="domain" description="2Fe-2S ferredoxin-type" evidence="7">
    <location>
        <begin position="259"/>
        <end position="342"/>
    </location>
</feature>
<dbReference type="Pfam" id="PF00111">
    <property type="entry name" value="Fer2"/>
    <property type="match status" value="1"/>
</dbReference>
<proteinExistence type="predicted"/>
<name>A0A6N6W2B2_9BURK</name>
<dbReference type="PANTHER" id="PTHR47354">
    <property type="entry name" value="NADH OXIDOREDUCTASE HCR"/>
    <property type="match status" value="1"/>
</dbReference>
<dbReference type="Gene3D" id="3.10.20.30">
    <property type="match status" value="1"/>
</dbReference>
<evidence type="ECO:0000256" key="3">
    <source>
        <dbReference type="ARBA" id="ARBA00022723"/>
    </source>
</evidence>
<evidence type="ECO:0000256" key="4">
    <source>
        <dbReference type="ARBA" id="ARBA00023002"/>
    </source>
</evidence>
<dbReference type="InterPro" id="IPR012675">
    <property type="entry name" value="Beta-grasp_dom_sf"/>
</dbReference>
<dbReference type="SUPFAM" id="SSF52343">
    <property type="entry name" value="Ferredoxin reductase-like, C-terminal NADP-linked domain"/>
    <property type="match status" value="1"/>
</dbReference>
<comment type="caution">
    <text evidence="9">The sequence shown here is derived from an EMBL/GenBank/DDBJ whole genome shotgun (WGS) entry which is preliminary data.</text>
</comment>
<dbReference type="PANTHER" id="PTHR47354:SF1">
    <property type="entry name" value="CARNITINE MONOOXYGENASE REDUCTASE SUBUNIT"/>
    <property type="match status" value="1"/>
</dbReference>
<dbReference type="PRINTS" id="PR00409">
    <property type="entry name" value="PHDIOXRDTASE"/>
</dbReference>
<evidence type="ECO:0000259" key="8">
    <source>
        <dbReference type="PROSITE" id="PS51384"/>
    </source>
</evidence>
<dbReference type="PROSITE" id="PS51384">
    <property type="entry name" value="FAD_FR"/>
    <property type="match status" value="1"/>
</dbReference>
<sequence length="342" mass="37202">MEEDMNAVTLHEAPLVRQDSIAPSKLQVRVQSVSYLADDINAFEFVSVDSDTLPAFTPGSHIDVHLPDGAIRQYSLCNPSTERHRYVIAVLRDPLGRGGSVAMHDVLRAGQIVTVSAPRNHFALSNSATRHIFIAGGIGITPLMSMVAEVQRRGEAFHLHYCARTPQRTAFTRELCGLVASGLASIHYDNGDPSKGLDLKATLQSRPDGAHLYYCGPAGLMDAIEAASGHWPRDAVHCERFSASGSPVRTAGDDPDTPFEVELARSKKRLTVHPGETIVDALKLQGVEVDTSCCEGYCGTCMTRYLSGDPLHRDSVLDEDDREEFIMICCSRAKSASIVLDL</sequence>
<dbReference type="CDD" id="cd00207">
    <property type="entry name" value="fer2"/>
    <property type="match status" value="1"/>
</dbReference>
<evidence type="ECO:0000256" key="1">
    <source>
        <dbReference type="ARBA" id="ARBA00022630"/>
    </source>
</evidence>
<gene>
    <name evidence="9" type="ORF">FSO04_43735</name>
</gene>
<keyword evidence="5" id="KW-0408">Iron</keyword>
<dbReference type="InterPro" id="IPR001041">
    <property type="entry name" value="2Fe-2S_ferredoxin-type"/>
</dbReference>
<dbReference type="GO" id="GO:0046872">
    <property type="term" value="F:metal ion binding"/>
    <property type="evidence" value="ECO:0007669"/>
    <property type="project" value="UniProtKB-KW"/>
</dbReference>
<keyword evidence="4" id="KW-0560">Oxidoreductase</keyword>
<accession>A0A6N6W2B2</accession>
<protein>
    <submittedName>
        <fullName evidence="9">2Fe-2S iron-sulfur cluster binding domain-containing protein</fullName>
    </submittedName>
</protein>
<keyword evidence="6" id="KW-0411">Iron-sulfur</keyword>
<reference evidence="9 10" key="1">
    <citation type="journal article" date="2020" name="Int. J. Syst. Evol. Microbiol.">
        <title>Paraburkholderia madseniana sp. nov., a phenolic acid-degrading bacterium isolated from acidic forest soil.</title>
        <authorList>
            <person name="Wilhelm R.C."/>
            <person name="Murphy S.J.L."/>
            <person name="Feriancek N.M."/>
            <person name="Karasz D.C."/>
            <person name="DeRito C.M."/>
            <person name="Newman J.D."/>
            <person name="Buckley D.H."/>
        </authorList>
    </citation>
    <scope>NUCLEOTIDE SEQUENCE [LARGE SCALE GENOMIC DNA]</scope>
    <source>
        <strain evidence="9 10">RP11</strain>
    </source>
</reference>
<feature type="domain" description="FAD-binding FR-type" evidence="8">
    <location>
        <begin position="23"/>
        <end position="125"/>
    </location>
</feature>
<evidence type="ECO:0000313" key="9">
    <source>
        <dbReference type="EMBL" id="KAE8753690.1"/>
    </source>
</evidence>
<dbReference type="InterPro" id="IPR036010">
    <property type="entry name" value="2Fe-2S_ferredoxin-like_sf"/>
</dbReference>
<dbReference type="Gene3D" id="3.40.50.80">
    <property type="entry name" value="Nucleotide-binding domain of ferredoxin-NADP reductase (FNR) module"/>
    <property type="match status" value="1"/>
</dbReference>
<evidence type="ECO:0000259" key="7">
    <source>
        <dbReference type="PROSITE" id="PS51085"/>
    </source>
</evidence>
<dbReference type="Pfam" id="PF00175">
    <property type="entry name" value="NAD_binding_1"/>
    <property type="match status" value="1"/>
</dbReference>
<dbReference type="PROSITE" id="PS51085">
    <property type="entry name" value="2FE2S_FER_2"/>
    <property type="match status" value="1"/>
</dbReference>
<dbReference type="InterPro" id="IPR039261">
    <property type="entry name" value="FNR_nucleotide-bd"/>
</dbReference>
<dbReference type="GO" id="GO:0051537">
    <property type="term" value="F:2 iron, 2 sulfur cluster binding"/>
    <property type="evidence" value="ECO:0007669"/>
    <property type="project" value="UniProtKB-KW"/>
</dbReference>
<dbReference type="SUPFAM" id="SSF63380">
    <property type="entry name" value="Riboflavin synthase domain-like"/>
    <property type="match status" value="1"/>
</dbReference>
<organism evidence="9 10">
    <name type="scientific">Paraburkholderia madseniana</name>
    <dbReference type="NCBI Taxonomy" id="2599607"/>
    <lineage>
        <taxon>Bacteria</taxon>
        <taxon>Pseudomonadati</taxon>
        <taxon>Pseudomonadota</taxon>
        <taxon>Betaproteobacteria</taxon>
        <taxon>Burkholderiales</taxon>
        <taxon>Burkholderiaceae</taxon>
        <taxon>Paraburkholderia</taxon>
    </lineage>
</organism>
<dbReference type="OrthoDB" id="544091at2"/>
<dbReference type="InterPro" id="IPR017938">
    <property type="entry name" value="Riboflavin_synthase-like_b-brl"/>
</dbReference>
<dbReference type="Gene3D" id="2.40.30.10">
    <property type="entry name" value="Translation factors"/>
    <property type="match status" value="1"/>
</dbReference>
<dbReference type="InterPro" id="IPR017927">
    <property type="entry name" value="FAD-bd_FR_type"/>
</dbReference>
<keyword evidence="1" id="KW-0285">Flavoprotein</keyword>
<dbReference type="GO" id="GO:0016491">
    <property type="term" value="F:oxidoreductase activity"/>
    <property type="evidence" value="ECO:0007669"/>
    <property type="project" value="UniProtKB-KW"/>
</dbReference>
<evidence type="ECO:0000256" key="2">
    <source>
        <dbReference type="ARBA" id="ARBA00022714"/>
    </source>
</evidence>
<dbReference type="InterPro" id="IPR050415">
    <property type="entry name" value="MRET"/>
</dbReference>
<dbReference type="EMBL" id="VOSW01000179">
    <property type="protein sequence ID" value="KAE8753690.1"/>
    <property type="molecule type" value="Genomic_DNA"/>
</dbReference>
<keyword evidence="2" id="KW-0001">2Fe-2S</keyword>
<evidence type="ECO:0000313" key="10">
    <source>
        <dbReference type="Proteomes" id="UP000463700"/>
    </source>
</evidence>
<dbReference type="Proteomes" id="UP000463700">
    <property type="component" value="Unassembled WGS sequence"/>
</dbReference>